<evidence type="ECO:0000313" key="2">
    <source>
        <dbReference type="EMBL" id="CAG7907440.1"/>
    </source>
</evidence>
<accession>M4F3K4</accession>
<reference evidence="3" key="3">
    <citation type="submission" date="2018-11" db="EMBL/GenBank/DDBJ databases">
        <authorList>
            <consortium name="Genoscope - CEA"/>
            <person name="William W."/>
        </authorList>
    </citation>
    <scope>NUCLEOTIDE SEQUENCE</scope>
</reference>
<name>A0A3P6CUA3_BRACM</name>
<organism evidence="3">
    <name type="scientific">Brassica campestris</name>
    <name type="common">Field mustard</name>
    <dbReference type="NCBI Taxonomy" id="3711"/>
    <lineage>
        <taxon>Eukaryota</taxon>
        <taxon>Viridiplantae</taxon>
        <taxon>Streptophyta</taxon>
        <taxon>Embryophyta</taxon>
        <taxon>Tracheophyta</taxon>
        <taxon>Spermatophyta</taxon>
        <taxon>Magnoliopsida</taxon>
        <taxon>eudicotyledons</taxon>
        <taxon>Gunneridae</taxon>
        <taxon>Pentapetalae</taxon>
        <taxon>rosids</taxon>
        <taxon>malvids</taxon>
        <taxon>Brassicales</taxon>
        <taxon>Brassicaceae</taxon>
        <taxon>Brassiceae</taxon>
        <taxon>Brassica</taxon>
    </lineage>
</organism>
<feature type="signal peptide" evidence="1">
    <location>
        <begin position="1"/>
        <end position="23"/>
    </location>
</feature>
<keyword evidence="5" id="KW-1185">Reference proteome</keyword>
<gene>
    <name evidence="3" type="ORF">BRAA04T17769Z</name>
    <name evidence="2" type="ORF">BRAPAZ1V2_A04P23410.2</name>
</gene>
<proteinExistence type="predicted"/>
<evidence type="ECO:0000313" key="3">
    <source>
        <dbReference type="EMBL" id="VDD14055.1"/>
    </source>
</evidence>
<dbReference type="Gramene" id="Bra035654.1">
    <property type="protein sequence ID" value="Bra035654.1-P"/>
    <property type="gene ID" value="Bra035654"/>
</dbReference>
<sequence length="60" mass="6750">MDTSTRGTILVAMLLHLLSSQIGKQMNLTCIANGRTEMYKLSNDNTSHVQQLCSQLCSWY</sequence>
<evidence type="ECO:0000313" key="4">
    <source>
        <dbReference type="EnsemblPlants" id="Bra035654.1-P"/>
    </source>
</evidence>
<dbReference type="EnsemblPlants" id="Bra035654.1">
    <property type="protein sequence ID" value="Bra035654.1-P"/>
    <property type="gene ID" value="Bra035654"/>
</dbReference>
<dbReference type="EMBL" id="LR031576">
    <property type="protein sequence ID" value="VDD14055.1"/>
    <property type="molecule type" value="Genomic_DNA"/>
</dbReference>
<reference evidence="5" key="2">
    <citation type="journal article" date="2018" name="Hortic Res">
        <title>Improved Brassica rapa reference genome by single-molecule sequencing and chromosome conformation capture technologies.</title>
        <authorList>
            <person name="Zhang L."/>
            <person name="Cai X."/>
            <person name="Wu J."/>
            <person name="Liu M."/>
            <person name="Grob S."/>
            <person name="Cheng F."/>
            <person name="Liang J."/>
            <person name="Cai C."/>
            <person name="Liu Z."/>
            <person name="Liu B."/>
            <person name="Wang F."/>
            <person name="Li S."/>
            <person name="Liu F."/>
            <person name="Li X."/>
            <person name="Cheng L."/>
            <person name="Yang W."/>
            <person name="Li M.H."/>
            <person name="Grossniklaus U."/>
            <person name="Zheng H."/>
            <person name="Wang X."/>
        </authorList>
    </citation>
    <scope>NUCLEOTIDE SEQUENCE [LARGE SCALE GENOMIC DNA]</scope>
    <source>
        <strain evidence="5">cv. Chiifu-401-42</strain>
    </source>
</reference>
<evidence type="ECO:0000256" key="1">
    <source>
        <dbReference type="SAM" id="SignalP"/>
    </source>
</evidence>
<dbReference type="EMBL" id="LS974620">
    <property type="protein sequence ID" value="CAG7907440.1"/>
    <property type="molecule type" value="Genomic_DNA"/>
</dbReference>
<dbReference type="OMA" id="SQLCSWY"/>
<dbReference type="HOGENOM" id="CLU_2944946_0_0_1"/>
<reference evidence="4" key="4">
    <citation type="submission" date="2023-03" db="UniProtKB">
        <authorList>
            <consortium name="EnsemblPlants"/>
        </authorList>
    </citation>
    <scope>IDENTIFICATION</scope>
    <source>
        <strain evidence="4">cv. Chiifu-401-42</strain>
    </source>
</reference>
<protein>
    <submittedName>
        <fullName evidence="3 4">Uncharacterized protein</fullName>
    </submittedName>
</protein>
<dbReference type="Gramene" id="A04p23410.2_BraZ1">
    <property type="protein sequence ID" value="A04p23410.2_BraZ1.CDS"/>
    <property type="gene ID" value="A04g23410.2_BraZ1"/>
</dbReference>
<dbReference type="AlphaFoldDB" id="A0A3P6CUA3"/>
<accession>A0A3P6CUA3</accession>
<dbReference type="Proteomes" id="UP000011750">
    <property type="component" value="Chromosome A04"/>
</dbReference>
<feature type="chain" id="PRO_5042364623" evidence="1">
    <location>
        <begin position="24"/>
        <end position="60"/>
    </location>
</feature>
<keyword evidence="1" id="KW-0732">Signal</keyword>
<evidence type="ECO:0000313" key="5">
    <source>
        <dbReference type="Proteomes" id="UP000011750"/>
    </source>
</evidence>
<dbReference type="Proteomes" id="UP000694005">
    <property type="component" value="Chromosome A04"/>
</dbReference>
<reference evidence="5" key="1">
    <citation type="journal article" date="2011" name="Nat. Genet.">
        <title>The genome of the mesopolyploid crop species Brassica rapa.</title>
        <authorList>
            <consortium name="Brassica rapa Genome Sequencing Project Consortium"/>
            <person name="Wang X."/>
            <person name="Wang H."/>
            <person name="Wang J."/>
            <person name="Sun R."/>
            <person name="Wu J."/>
            <person name="Liu S."/>
            <person name="Bai Y."/>
            <person name="Mun J.H."/>
            <person name="Bancroft I."/>
            <person name="Cheng F."/>
            <person name="Huang S."/>
            <person name="Li X."/>
            <person name="Hua W."/>
            <person name="Wang J."/>
            <person name="Wang X."/>
            <person name="Freeling M."/>
            <person name="Pires J.C."/>
            <person name="Paterson A.H."/>
            <person name="Chalhoub B."/>
            <person name="Wang B."/>
            <person name="Hayward A."/>
            <person name="Sharpe A.G."/>
            <person name="Park B.S."/>
            <person name="Weisshaar B."/>
            <person name="Liu B."/>
            <person name="Li B."/>
            <person name="Liu B."/>
            <person name="Tong C."/>
            <person name="Song C."/>
            <person name="Duran C."/>
            <person name="Peng C."/>
            <person name="Geng C."/>
            <person name="Koh C."/>
            <person name="Lin C."/>
            <person name="Edwards D."/>
            <person name="Mu D."/>
            <person name="Shen D."/>
            <person name="Soumpourou E."/>
            <person name="Li F."/>
            <person name="Fraser F."/>
            <person name="Conant G."/>
            <person name="Lassalle G."/>
            <person name="King G.J."/>
            <person name="Bonnema G."/>
            <person name="Tang H."/>
            <person name="Wang H."/>
            <person name="Belcram H."/>
            <person name="Zhou H."/>
            <person name="Hirakawa H."/>
            <person name="Abe H."/>
            <person name="Guo H."/>
            <person name="Wang H."/>
            <person name="Jin H."/>
            <person name="Parkin I.A."/>
            <person name="Batley J."/>
            <person name="Kim J.S."/>
            <person name="Just J."/>
            <person name="Li J."/>
            <person name="Xu J."/>
            <person name="Deng J."/>
            <person name="Kim J.A."/>
            <person name="Li J."/>
            <person name="Yu J."/>
            <person name="Meng J."/>
            <person name="Wang J."/>
            <person name="Min J."/>
            <person name="Poulain J."/>
            <person name="Wang J."/>
            <person name="Hatakeyama K."/>
            <person name="Wu K."/>
            <person name="Wang L."/>
            <person name="Fang L."/>
            <person name="Trick M."/>
            <person name="Links M.G."/>
            <person name="Zhao M."/>
            <person name="Jin M."/>
            <person name="Ramchiary N."/>
            <person name="Drou N."/>
            <person name="Berkman P.J."/>
            <person name="Cai Q."/>
            <person name="Huang Q."/>
            <person name="Li R."/>
            <person name="Tabata S."/>
            <person name="Cheng S."/>
            <person name="Zhang S."/>
            <person name="Zhang S."/>
            <person name="Huang S."/>
            <person name="Sato S."/>
            <person name="Sun S."/>
            <person name="Kwon S.J."/>
            <person name="Choi S.R."/>
            <person name="Lee T.H."/>
            <person name="Fan W."/>
            <person name="Zhao X."/>
            <person name="Tan X."/>
            <person name="Xu X."/>
            <person name="Wang Y."/>
            <person name="Qiu Y."/>
            <person name="Yin Y."/>
            <person name="Li Y."/>
            <person name="Du Y."/>
            <person name="Liao Y."/>
            <person name="Lim Y."/>
            <person name="Narusaka Y."/>
            <person name="Wang Y."/>
            <person name="Wang Z."/>
            <person name="Li Z."/>
            <person name="Wang Z."/>
            <person name="Xiong Z."/>
            <person name="Zhang Z."/>
        </authorList>
    </citation>
    <scope>NUCLEOTIDE SEQUENCE [LARGE SCALE GENOMIC DNA]</scope>
    <source>
        <strain evidence="5">cv. Chiifu-401-42</strain>
    </source>
</reference>